<keyword evidence="4" id="KW-1185">Reference proteome</keyword>
<evidence type="ECO:0000256" key="1">
    <source>
        <dbReference type="ARBA" id="ARBA00022441"/>
    </source>
</evidence>
<evidence type="ECO:0000313" key="3">
    <source>
        <dbReference type="EMBL" id="CAG5113621.1"/>
    </source>
</evidence>
<evidence type="ECO:0000313" key="4">
    <source>
        <dbReference type="Proteomes" id="UP001158576"/>
    </source>
</evidence>
<sequence length="369" mass="40610">MLLAEWESIAELPTGLEGFASVSIPKMGIFIFGGANENMEEQNDLFQYSPTNNAWTKLTTSEAPMGRSCCGMSFHEKDGKTCIYIFGGLNSGVGWLGDIWKGQLDQGKVTWTQIEVDPVDFTPRDKVATVRGENECFIIGGFGPVDCAESEDEQDADDEIKREKEAQEALQLGWFDDVVRLDFTTDKVEILAFKGIEGAAAKAASGGFMNKKGEIILFGGKGTTGRTNEMFIYDVENKMWECEKPGGFLPAPRSFFASASVDNKFYVFGGQGKNDELLGGLHLFTNGKWSKIESNGKSLNPRRQAKMEFYDGVLYLFGGTDKLDTEQGIASVLKECWKAEFVEGEAEDGNALLSAIGLKRRVDATEEQI</sequence>
<dbReference type="Proteomes" id="UP001158576">
    <property type="component" value="Chromosome 2"/>
</dbReference>
<gene>
    <name evidence="3" type="ORF">OKIOD_LOCUS16476</name>
</gene>
<dbReference type="EMBL" id="OU015567">
    <property type="protein sequence ID" value="CAG5113621.1"/>
    <property type="molecule type" value="Genomic_DNA"/>
</dbReference>
<evidence type="ECO:0000256" key="2">
    <source>
        <dbReference type="ARBA" id="ARBA00022737"/>
    </source>
</evidence>
<organism evidence="3 4">
    <name type="scientific">Oikopleura dioica</name>
    <name type="common">Tunicate</name>
    <dbReference type="NCBI Taxonomy" id="34765"/>
    <lineage>
        <taxon>Eukaryota</taxon>
        <taxon>Metazoa</taxon>
        <taxon>Chordata</taxon>
        <taxon>Tunicata</taxon>
        <taxon>Appendicularia</taxon>
        <taxon>Copelata</taxon>
        <taxon>Oikopleuridae</taxon>
        <taxon>Oikopleura</taxon>
    </lineage>
</organism>
<protein>
    <submittedName>
        <fullName evidence="3">Oidioi.mRNA.OKI2018_I69.chr2.g7711.t1.cds</fullName>
    </submittedName>
</protein>
<keyword evidence="2" id="KW-0677">Repeat</keyword>
<reference evidence="3 4" key="1">
    <citation type="submission" date="2021-04" db="EMBL/GenBank/DDBJ databases">
        <authorList>
            <person name="Bliznina A."/>
        </authorList>
    </citation>
    <scope>NUCLEOTIDE SEQUENCE [LARGE SCALE GENOMIC DNA]</scope>
</reference>
<dbReference type="PANTHER" id="PTHR46093">
    <property type="entry name" value="ACYL-COA-BINDING DOMAIN-CONTAINING PROTEIN 5"/>
    <property type="match status" value="1"/>
</dbReference>
<dbReference type="SUPFAM" id="SSF117281">
    <property type="entry name" value="Kelch motif"/>
    <property type="match status" value="2"/>
</dbReference>
<keyword evidence="1" id="KW-0880">Kelch repeat</keyword>
<dbReference type="PANTHER" id="PTHR46093:SF18">
    <property type="entry name" value="FIBRONECTIN TYPE-III DOMAIN-CONTAINING PROTEIN"/>
    <property type="match status" value="1"/>
</dbReference>
<accession>A0ABN7TFS0</accession>
<name>A0ABN7TFS0_OIKDI</name>
<dbReference type="Pfam" id="PF24681">
    <property type="entry name" value="Kelch_KLHDC2_KLHL20_DRC7"/>
    <property type="match status" value="2"/>
</dbReference>
<proteinExistence type="predicted"/>
<dbReference type="SMART" id="SM00612">
    <property type="entry name" value="Kelch"/>
    <property type="match status" value="2"/>
</dbReference>
<dbReference type="Gene3D" id="2.120.10.80">
    <property type="entry name" value="Kelch-type beta propeller"/>
    <property type="match status" value="2"/>
</dbReference>
<dbReference type="InterPro" id="IPR015915">
    <property type="entry name" value="Kelch-typ_b-propeller"/>
</dbReference>
<dbReference type="InterPro" id="IPR006652">
    <property type="entry name" value="Kelch_1"/>
</dbReference>